<organism evidence="1 2">
    <name type="scientific">Aeromonas caviae</name>
    <name type="common">Aeromonas punctata</name>
    <dbReference type="NCBI Taxonomy" id="648"/>
    <lineage>
        <taxon>Bacteria</taxon>
        <taxon>Pseudomonadati</taxon>
        <taxon>Pseudomonadota</taxon>
        <taxon>Gammaproteobacteria</taxon>
        <taxon>Aeromonadales</taxon>
        <taxon>Aeromonadaceae</taxon>
        <taxon>Aeromonas</taxon>
    </lineage>
</organism>
<dbReference type="RefSeq" id="WP_223944124.1">
    <property type="nucleotide sequence ID" value="NZ_BPNR01000079.1"/>
</dbReference>
<accession>A0ABD0BDH2</accession>
<proteinExistence type="predicted"/>
<evidence type="ECO:0000313" key="2">
    <source>
        <dbReference type="Proteomes" id="UP000737420"/>
    </source>
</evidence>
<dbReference type="AlphaFoldDB" id="A0ABD0BDH2"/>
<sequence>MRNVAISSALRNVKECHWHLTRLARRRNMTRSDDIAAQHHAANAHAWRSLWLNLNTKGGQHA</sequence>
<dbReference type="EMBL" id="BPOP01000076">
    <property type="protein sequence ID" value="GJB94116.1"/>
    <property type="molecule type" value="Genomic_DNA"/>
</dbReference>
<name>A0ABD0BDH2_AERCA</name>
<gene>
    <name evidence="1" type="ORF">KAM382_41770</name>
</gene>
<reference evidence="1 2" key="1">
    <citation type="submission" date="2021-07" db="EMBL/GenBank/DDBJ databases">
        <title>Draft genome sequence of carbapenem-resistant Aeromonas spp. in Japan.</title>
        <authorList>
            <person name="Maehana S."/>
            <person name="Suzuki M."/>
            <person name="Kitasato H."/>
        </authorList>
    </citation>
    <scope>NUCLEOTIDE SEQUENCE [LARGE SCALE GENOMIC DNA]</scope>
    <source>
        <strain evidence="1 2">KAM382</strain>
    </source>
</reference>
<comment type="caution">
    <text evidence="1">The sequence shown here is derived from an EMBL/GenBank/DDBJ whole genome shotgun (WGS) entry which is preliminary data.</text>
</comment>
<protein>
    <submittedName>
        <fullName evidence="1">Uncharacterized protein</fullName>
    </submittedName>
</protein>
<dbReference type="Proteomes" id="UP000737420">
    <property type="component" value="Unassembled WGS sequence"/>
</dbReference>
<evidence type="ECO:0000313" key="1">
    <source>
        <dbReference type="EMBL" id="GJB94116.1"/>
    </source>
</evidence>